<name>A0A7S0A101_9DINO</name>
<sequence>MVIVRLRRLVQPAIVMALLFDMPATDASLLRGSLNEDIPTSPPHWRCFGGCADRFGGDSSAGCECEQGHVKILARWVQEASVATTAAFPKELAGCTCTVEGEDCHCVGDCNEDVQVDVCTELLGHCQCTHFDEGICECNGYCHTKDQRAEACFNEAGCSWTGNWCEAEVGLMWY</sequence>
<reference evidence="2" key="1">
    <citation type="submission" date="2021-01" db="EMBL/GenBank/DDBJ databases">
        <authorList>
            <person name="Corre E."/>
            <person name="Pelletier E."/>
            <person name="Niang G."/>
            <person name="Scheremetjew M."/>
            <person name="Finn R."/>
            <person name="Kale V."/>
            <person name="Holt S."/>
            <person name="Cochrane G."/>
            <person name="Meng A."/>
            <person name="Brown T."/>
            <person name="Cohen L."/>
        </authorList>
    </citation>
    <scope>NUCLEOTIDE SEQUENCE</scope>
    <source>
        <strain evidence="2">Pbaha01</strain>
    </source>
</reference>
<organism evidence="2">
    <name type="scientific">Pyrodinium bahamense</name>
    <dbReference type="NCBI Taxonomy" id="73915"/>
    <lineage>
        <taxon>Eukaryota</taxon>
        <taxon>Sar</taxon>
        <taxon>Alveolata</taxon>
        <taxon>Dinophyceae</taxon>
        <taxon>Gonyaulacales</taxon>
        <taxon>Pyrocystaceae</taxon>
        <taxon>Pyrodinium</taxon>
    </lineage>
</organism>
<feature type="chain" id="PRO_5031386243" description="EGF-like domain-containing protein" evidence="1">
    <location>
        <begin position="28"/>
        <end position="174"/>
    </location>
</feature>
<gene>
    <name evidence="2" type="ORF">PBAH0796_LOCUS4985</name>
</gene>
<evidence type="ECO:0008006" key="3">
    <source>
        <dbReference type="Google" id="ProtNLM"/>
    </source>
</evidence>
<accession>A0A7S0A101</accession>
<dbReference type="AlphaFoldDB" id="A0A7S0A101"/>
<evidence type="ECO:0000256" key="1">
    <source>
        <dbReference type="SAM" id="SignalP"/>
    </source>
</evidence>
<keyword evidence="1" id="KW-0732">Signal</keyword>
<feature type="signal peptide" evidence="1">
    <location>
        <begin position="1"/>
        <end position="27"/>
    </location>
</feature>
<evidence type="ECO:0000313" key="2">
    <source>
        <dbReference type="EMBL" id="CAD8349246.1"/>
    </source>
</evidence>
<proteinExistence type="predicted"/>
<dbReference type="EMBL" id="HBEG01008383">
    <property type="protein sequence ID" value="CAD8349246.1"/>
    <property type="molecule type" value="Transcribed_RNA"/>
</dbReference>
<protein>
    <recommendedName>
        <fullName evidence="3">EGF-like domain-containing protein</fullName>
    </recommendedName>
</protein>